<comment type="caution">
    <text evidence="2">The sequence shown here is derived from an EMBL/GenBank/DDBJ whole genome shotgun (WGS) entry which is preliminary data.</text>
</comment>
<evidence type="ECO:0000313" key="3">
    <source>
        <dbReference type="Proteomes" id="UP001454036"/>
    </source>
</evidence>
<protein>
    <submittedName>
        <fullName evidence="2">Uncharacterized protein</fullName>
    </submittedName>
</protein>
<keyword evidence="3" id="KW-1185">Reference proteome</keyword>
<sequence>MYQGRKNIEEVTKNSPQGELDGLEQLQGHGEFILLEGGEGMGISLMLGRMGESAMGLWDEELWNDQWASGAEASLRKQYHSGTSGPPGPSRRAHCHTDGCQMLLSWLVGDGEKTKEALRPGGGLEGR</sequence>
<evidence type="ECO:0000256" key="1">
    <source>
        <dbReference type="SAM" id="MobiDB-lite"/>
    </source>
</evidence>
<name>A0AAV3NZR6_LITER</name>
<feature type="region of interest" description="Disordered" evidence="1">
    <location>
        <begin position="1"/>
        <end position="22"/>
    </location>
</feature>
<feature type="compositionally biased region" description="Basic and acidic residues" evidence="1">
    <location>
        <begin position="1"/>
        <end position="12"/>
    </location>
</feature>
<accession>A0AAV3NZR6</accession>
<reference evidence="2 3" key="1">
    <citation type="submission" date="2024-01" db="EMBL/GenBank/DDBJ databases">
        <title>The complete chloroplast genome sequence of Lithospermum erythrorhizon: insights into the phylogenetic relationship among Boraginaceae species and the maternal lineages of purple gromwells.</title>
        <authorList>
            <person name="Okada T."/>
            <person name="Watanabe K."/>
        </authorList>
    </citation>
    <scope>NUCLEOTIDE SEQUENCE [LARGE SCALE GENOMIC DNA]</scope>
</reference>
<dbReference type="Proteomes" id="UP001454036">
    <property type="component" value="Unassembled WGS sequence"/>
</dbReference>
<organism evidence="2 3">
    <name type="scientific">Lithospermum erythrorhizon</name>
    <name type="common">Purple gromwell</name>
    <name type="synonym">Lithospermum officinale var. erythrorhizon</name>
    <dbReference type="NCBI Taxonomy" id="34254"/>
    <lineage>
        <taxon>Eukaryota</taxon>
        <taxon>Viridiplantae</taxon>
        <taxon>Streptophyta</taxon>
        <taxon>Embryophyta</taxon>
        <taxon>Tracheophyta</taxon>
        <taxon>Spermatophyta</taxon>
        <taxon>Magnoliopsida</taxon>
        <taxon>eudicotyledons</taxon>
        <taxon>Gunneridae</taxon>
        <taxon>Pentapetalae</taxon>
        <taxon>asterids</taxon>
        <taxon>lamiids</taxon>
        <taxon>Boraginales</taxon>
        <taxon>Boraginaceae</taxon>
        <taxon>Boraginoideae</taxon>
        <taxon>Lithospermeae</taxon>
        <taxon>Lithospermum</taxon>
    </lineage>
</organism>
<evidence type="ECO:0000313" key="2">
    <source>
        <dbReference type="EMBL" id="GAA0144251.1"/>
    </source>
</evidence>
<proteinExistence type="predicted"/>
<feature type="region of interest" description="Disordered" evidence="1">
    <location>
        <begin position="76"/>
        <end position="95"/>
    </location>
</feature>
<dbReference type="EMBL" id="BAABME010000620">
    <property type="protein sequence ID" value="GAA0144251.1"/>
    <property type="molecule type" value="Genomic_DNA"/>
</dbReference>
<gene>
    <name evidence="2" type="ORF">LIER_04748</name>
</gene>
<dbReference type="AlphaFoldDB" id="A0AAV3NZR6"/>